<dbReference type="Proteomes" id="UP000324748">
    <property type="component" value="Unassembled WGS sequence"/>
</dbReference>
<dbReference type="AlphaFoldDB" id="A0A5B0LLI1"/>
<evidence type="ECO:0000313" key="1">
    <source>
        <dbReference type="EMBL" id="KAA1064773.1"/>
    </source>
</evidence>
<gene>
    <name evidence="1" type="ORF">PGT21_014301</name>
</gene>
<comment type="caution">
    <text evidence="1">The sequence shown here is derived from an EMBL/GenBank/DDBJ whole genome shotgun (WGS) entry which is preliminary data.</text>
</comment>
<protein>
    <submittedName>
        <fullName evidence="1">Uncharacterized protein</fullName>
    </submittedName>
</protein>
<name>A0A5B0LLI1_PUCGR</name>
<accession>A0A5B0LLI1</accession>
<proteinExistence type="predicted"/>
<sequence length="113" mass="11918">MTHSPPVIYTLHGGCNVASGQQSAVPGGKPGTGLTGCPSNPTGKVNNRLVAHGQFEWPLQSTVQPVTSHDDNSLMTAYNVVIKQCDWPIPFGSLTWARNGRPVSSSIDIGHPS</sequence>
<reference evidence="1 2" key="1">
    <citation type="submission" date="2019-05" db="EMBL/GenBank/DDBJ databases">
        <title>Emergence of the Ug99 lineage of the wheat stem rust pathogen through somatic hybridization.</title>
        <authorList>
            <person name="Li F."/>
            <person name="Upadhyaya N.M."/>
            <person name="Sperschneider J."/>
            <person name="Matny O."/>
            <person name="Nguyen-Phuc H."/>
            <person name="Mago R."/>
            <person name="Raley C."/>
            <person name="Miller M.E."/>
            <person name="Silverstein K.A.T."/>
            <person name="Henningsen E."/>
            <person name="Hirsch C.D."/>
            <person name="Visser B."/>
            <person name="Pretorius Z.A."/>
            <person name="Steffenson B.J."/>
            <person name="Schwessinger B."/>
            <person name="Dodds P.N."/>
            <person name="Figueroa M."/>
        </authorList>
    </citation>
    <scope>NUCLEOTIDE SEQUENCE [LARGE SCALE GENOMIC DNA]</scope>
    <source>
        <strain evidence="1">21-0</strain>
    </source>
</reference>
<organism evidence="1 2">
    <name type="scientific">Puccinia graminis f. sp. tritici</name>
    <dbReference type="NCBI Taxonomy" id="56615"/>
    <lineage>
        <taxon>Eukaryota</taxon>
        <taxon>Fungi</taxon>
        <taxon>Dikarya</taxon>
        <taxon>Basidiomycota</taxon>
        <taxon>Pucciniomycotina</taxon>
        <taxon>Pucciniomycetes</taxon>
        <taxon>Pucciniales</taxon>
        <taxon>Pucciniaceae</taxon>
        <taxon>Puccinia</taxon>
    </lineage>
</organism>
<evidence type="ECO:0000313" key="2">
    <source>
        <dbReference type="Proteomes" id="UP000324748"/>
    </source>
</evidence>
<keyword evidence="2" id="KW-1185">Reference proteome</keyword>
<dbReference type="EMBL" id="VSWC01000197">
    <property type="protein sequence ID" value="KAA1064773.1"/>
    <property type="molecule type" value="Genomic_DNA"/>
</dbReference>